<name>A0A0K2V420_LEPSM</name>
<proteinExistence type="predicted"/>
<accession>A0A0K2V420</accession>
<reference evidence="1" key="1">
    <citation type="submission" date="2014-05" db="EMBL/GenBank/DDBJ databases">
        <authorList>
            <person name="Chronopoulou M."/>
        </authorList>
    </citation>
    <scope>NUCLEOTIDE SEQUENCE</scope>
    <source>
        <tissue evidence="1">Whole organism</tissue>
    </source>
</reference>
<protein>
    <submittedName>
        <fullName evidence="1">Uncharacterized protein</fullName>
    </submittedName>
</protein>
<evidence type="ECO:0000313" key="1">
    <source>
        <dbReference type="EMBL" id="CDW45060.1"/>
    </source>
</evidence>
<dbReference type="EMBL" id="HACA01027699">
    <property type="protein sequence ID" value="CDW45060.1"/>
    <property type="molecule type" value="Transcribed_RNA"/>
</dbReference>
<sequence length="77" mass="9201">EVLTEPKSILKYLHEFYQNIFGGTRKGFPRPRRRAIVPYIRSRIYSTILITIIKHQAQIPSKQRDTLYDLRTLSHPY</sequence>
<dbReference type="AlphaFoldDB" id="A0A0K2V420"/>
<organism evidence="1">
    <name type="scientific">Lepeophtheirus salmonis</name>
    <name type="common">Salmon louse</name>
    <name type="synonym">Caligus salmonis</name>
    <dbReference type="NCBI Taxonomy" id="72036"/>
    <lineage>
        <taxon>Eukaryota</taxon>
        <taxon>Metazoa</taxon>
        <taxon>Ecdysozoa</taxon>
        <taxon>Arthropoda</taxon>
        <taxon>Crustacea</taxon>
        <taxon>Multicrustacea</taxon>
        <taxon>Hexanauplia</taxon>
        <taxon>Copepoda</taxon>
        <taxon>Siphonostomatoida</taxon>
        <taxon>Caligidae</taxon>
        <taxon>Lepeophtheirus</taxon>
    </lineage>
</organism>
<feature type="non-terminal residue" evidence="1">
    <location>
        <position position="1"/>
    </location>
</feature>